<protein>
    <submittedName>
        <fullName evidence="5">AraC family transcriptional regulator</fullName>
    </submittedName>
</protein>
<dbReference type="InterPro" id="IPR018060">
    <property type="entry name" value="HTH_AraC"/>
</dbReference>
<evidence type="ECO:0000256" key="1">
    <source>
        <dbReference type="ARBA" id="ARBA00023015"/>
    </source>
</evidence>
<evidence type="ECO:0000256" key="2">
    <source>
        <dbReference type="ARBA" id="ARBA00023125"/>
    </source>
</evidence>
<dbReference type="RefSeq" id="WP_311076016.1">
    <property type="nucleotide sequence ID" value="NZ_CP134494.1"/>
</dbReference>
<keyword evidence="1" id="KW-0805">Transcription regulation</keyword>
<accession>A0ABY9VM19</accession>
<dbReference type="EMBL" id="CP134494">
    <property type="protein sequence ID" value="WNF24950.1"/>
    <property type="molecule type" value="Genomic_DNA"/>
</dbReference>
<name>A0ABY9VM19_9BACI</name>
<gene>
    <name evidence="5" type="ORF">RH061_10885</name>
</gene>
<organism evidence="5 6">
    <name type="scientific">Mesobacillus jeotgali</name>
    <dbReference type="NCBI Taxonomy" id="129985"/>
    <lineage>
        <taxon>Bacteria</taxon>
        <taxon>Bacillati</taxon>
        <taxon>Bacillota</taxon>
        <taxon>Bacilli</taxon>
        <taxon>Bacillales</taxon>
        <taxon>Bacillaceae</taxon>
        <taxon>Mesobacillus</taxon>
    </lineage>
</organism>
<dbReference type="PROSITE" id="PS00041">
    <property type="entry name" value="HTH_ARAC_FAMILY_1"/>
    <property type="match status" value="1"/>
</dbReference>
<dbReference type="InterPro" id="IPR009057">
    <property type="entry name" value="Homeodomain-like_sf"/>
</dbReference>
<dbReference type="PANTHER" id="PTHR47504:SF5">
    <property type="entry name" value="RIGHT ORIGIN-BINDING PROTEIN"/>
    <property type="match status" value="1"/>
</dbReference>
<sequence length="262" mass="29701">MEHTIEHIKAVSKTIEYMKENIDEELTSDQLAAIAGYSPYHFSRVFKEVTGVSPRYYLSALRIEAGKEMLIRSSSNSILKTLLDIGFHSLGTFSSKFKQFVGQSPKQFQKHAIKLHQLMNELDERQIAIPEKVNLPAVHCRIEAPEDFKGLIFVGLFPRPIPDQAPIAGTALRPAHREFTFNRVPTGTYYVLAAAIPWSANPRDYFLLSKSLRGKAEGVIEIYSGSWVEVKVKLREPMPYDPPILVNLPSLLFKKDSKLEEK</sequence>
<dbReference type="InterPro" id="IPR050959">
    <property type="entry name" value="MarA-like"/>
</dbReference>
<dbReference type="SMART" id="SM00342">
    <property type="entry name" value="HTH_ARAC"/>
    <property type="match status" value="1"/>
</dbReference>
<dbReference type="PROSITE" id="PS01124">
    <property type="entry name" value="HTH_ARAC_FAMILY_2"/>
    <property type="match status" value="1"/>
</dbReference>
<dbReference type="PANTHER" id="PTHR47504">
    <property type="entry name" value="RIGHT ORIGIN-BINDING PROTEIN"/>
    <property type="match status" value="1"/>
</dbReference>
<dbReference type="Proteomes" id="UP001303324">
    <property type="component" value="Chromosome"/>
</dbReference>
<keyword evidence="2" id="KW-0238">DNA-binding</keyword>
<dbReference type="SUPFAM" id="SSF46689">
    <property type="entry name" value="Homeodomain-like"/>
    <property type="match status" value="2"/>
</dbReference>
<keyword evidence="3" id="KW-0804">Transcription</keyword>
<proteinExistence type="predicted"/>
<evidence type="ECO:0000259" key="4">
    <source>
        <dbReference type="PROSITE" id="PS01124"/>
    </source>
</evidence>
<keyword evidence="6" id="KW-1185">Reference proteome</keyword>
<evidence type="ECO:0000256" key="3">
    <source>
        <dbReference type="ARBA" id="ARBA00023163"/>
    </source>
</evidence>
<evidence type="ECO:0000313" key="6">
    <source>
        <dbReference type="Proteomes" id="UP001303324"/>
    </source>
</evidence>
<reference evidence="5 6" key="1">
    <citation type="submission" date="2023-09" db="EMBL/GenBank/DDBJ databases">
        <title>Microbial mechanism of fulvic acid promoting antimony reduction mineralization in rice fields.</title>
        <authorList>
            <person name="Chen G."/>
            <person name="Lan J."/>
        </authorList>
    </citation>
    <scope>NUCLEOTIDE SEQUENCE [LARGE SCALE GENOMIC DNA]</scope>
    <source>
        <strain evidence="5 6">PS1</strain>
    </source>
</reference>
<feature type="domain" description="HTH araC/xylS-type" evidence="4">
    <location>
        <begin position="12"/>
        <end position="111"/>
    </location>
</feature>
<dbReference type="Gene3D" id="1.10.10.60">
    <property type="entry name" value="Homeodomain-like"/>
    <property type="match status" value="2"/>
</dbReference>
<evidence type="ECO:0000313" key="5">
    <source>
        <dbReference type="EMBL" id="WNF24950.1"/>
    </source>
</evidence>
<dbReference type="Pfam" id="PF12833">
    <property type="entry name" value="HTH_18"/>
    <property type="match status" value="1"/>
</dbReference>
<dbReference type="InterPro" id="IPR018062">
    <property type="entry name" value="HTH_AraC-typ_CS"/>
</dbReference>